<dbReference type="GO" id="GO:0051536">
    <property type="term" value="F:iron-sulfur cluster binding"/>
    <property type="evidence" value="ECO:0007669"/>
    <property type="project" value="InterPro"/>
</dbReference>
<dbReference type="GO" id="GO:0016625">
    <property type="term" value="F:oxidoreductase activity, acting on the aldehyde or oxo group of donors, iron-sulfur protein as acceptor"/>
    <property type="evidence" value="ECO:0007669"/>
    <property type="project" value="InterPro"/>
</dbReference>
<dbReference type="Gene3D" id="3.60.9.10">
    <property type="entry name" value="Aldehyde ferredoxin oxidoreductase, N-terminal domain"/>
    <property type="match status" value="1"/>
</dbReference>
<dbReference type="EMBL" id="BARU01030063">
    <property type="protein sequence ID" value="GAH74121.1"/>
    <property type="molecule type" value="Genomic_DNA"/>
</dbReference>
<comment type="caution">
    <text evidence="2">The sequence shown here is derived from an EMBL/GenBank/DDBJ whole genome shotgun (WGS) entry which is preliminary data.</text>
</comment>
<feature type="domain" description="Aldehyde ferredoxin oxidoreductase N-terminal" evidence="1">
    <location>
        <begin position="7"/>
        <end position="210"/>
    </location>
</feature>
<dbReference type="Pfam" id="PF02730">
    <property type="entry name" value="AFOR_N"/>
    <property type="match status" value="1"/>
</dbReference>
<evidence type="ECO:0000313" key="2">
    <source>
        <dbReference type="EMBL" id="GAH74121.1"/>
    </source>
</evidence>
<protein>
    <recommendedName>
        <fullName evidence="1">Aldehyde ferredoxin oxidoreductase N-terminal domain-containing protein</fullName>
    </recommendedName>
</protein>
<evidence type="ECO:0000259" key="1">
    <source>
        <dbReference type="SMART" id="SM00790"/>
    </source>
</evidence>
<dbReference type="PANTHER" id="PTHR30038:SF0">
    <property type="entry name" value="TUNGSTEN-CONTAINING ALDEHYDE FERREDOXIN OXIDOREDUCTASE"/>
    <property type="match status" value="1"/>
</dbReference>
<dbReference type="InterPro" id="IPR036503">
    <property type="entry name" value="Ald_Fedxn_OxRdtase_N_sf"/>
</dbReference>
<dbReference type="SUPFAM" id="SSF56228">
    <property type="entry name" value="Aldehyde ferredoxin oxidoreductase, N-terminal domain"/>
    <property type="match status" value="1"/>
</dbReference>
<gene>
    <name evidence="2" type="ORF">S03H2_47758</name>
</gene>
<accession>X1HVE4</accession>
<organism evidence="2">
    <name type="scientific">marine sediment metagenome</name>
    <dbReference type="NCBI Taxonomy" id="412755"/>
    <lineage>
        <taxon>unclassified sequences</taxon>
        <taxon>metagenomes</taxon>
        <taxon>ecological metagenomes</taxon>
    </lineage>
</organism>
<dbReference type="AlphaFoldDB" id="X1HVE4"/>
<reference evidence="2" key="1">
    <citation type="journal article" date="2014" name="Front. Microbiol.">
        <title>High frequency of phylogenetically diverse reductive dehalogenase-homologous genes in deep subseafloor sedimentary metagenomes.</title>
        <authorList>
            <person name="Kawai M."/>
            <person name="Futagami T."/>
            <person name="Toyoda A."/>
            <person name="Takaki Y."/>
            <person name="Nishi S."/>
            <person name="Hori S."/>
            <person name="Arai W."/>
            <person name="Tsubouchi T."/>
            <person name="Morono Y."/>
            <person name="Uchiyama I."/>
            <person name="Ito T."/>
            <person name="Fujiyama A."/>
            <person name="Inagaki F."/>
            <person name="Takami H."/>
        </authorList>
    </citation>
    <scope>NUCLEOTIDE SEQUENCE</scope>
    <source>
        <strain evidence="2">Expedition CK06-06</strain>
    </source>
</reference>
<proteinExistence type="predicted"/>
<dbReference type="PANTHER" id="PTHR30038">
    <property type="entry name" value="ALDEHYDE FERREDOXIN OXIDOREDUCTASE"/>
    <property type="match status" value="1"/>
</dbReference>
<dbReference type="InterPro" id="IPR013983">
    <property type="entry name" value="Ald_Fedxn_OxRdtase_N"/>
</dbReference>
<feature type="non-terminal residue" evidence="2">
    <location>
        <position position="255"/>
    </location>
</feature>
<dbReference type="SMART" id="SM00790">
    <property type="entry name" value="AFOR_N"/>
    <property type="match status" value="1"/>
</dbReference>
<dbReference type="InterPro" id="IPR051919">
    <property type="entry name" value="W-dependent_AOR"/>
</dbReference>
<sequence>MAIKGGYWGKLLCVDLSREETSVATFDEGFARKYLGGVGLAARIIYPSVDKNTNALGPDNVLVFATGAYQAAAIASSGRCIVAAKSPLTGYWGMSLAGGHMGPELKRAGFDAVVITGKAKRPVYLWINDGKAEIRDGSKFWGLETLQVVDALKETVGDTKATVVSIGPAGENLVRLASIVNDKHGFFGRCGLGAVMGSKNLKALVIRGTLKPPIADPDKLKEVYNAVLTKIKAAPFTQANRQDGQAMAVVPREEN</sequence>
<name>X1HVE4_9ZZZZ</name>